<feature type="transmembrane region" description="Helical" evidence="2">
    <location>
        <begin position="12"/>
        <end position="35"/>
    </location>
</feature>
<gene>
    <name evidence="3" type="ORF">BMG03_16755</name>
</gene>
<keyword evidence="2" id="KW-1133">Transmembrane helix</keyword>
<protein>
    <recommendedName>
        <fullName evidence="5">Periplasmic heavy metal sensor</fullName>
    </recommendedName>
</protein>
<accession>A0ABM6IK23</accession>
<reference evidence="3 4" key="1">
    <citation type="submission" date="2017-01" db="EMBL/GenBank/DDBJ databases">
        <title>The complete genome sequence of a sulfur-oxidizing marine bacterium Thioclava sp. 25B10_4T.</title>
        <authorList>
            <person name="Liu Y."/>
            <person name="Lai Q."/>
            <person name="Shao Z."/>
        </authorList>
    </citation>
    <scope>NUCLEOTIDE SEQUENCE [LARGE SCALE GENOMIC DNA]</scope>
    <source>
        <strain evidence="3 4">25B10_4</strain>
    </source>
</reference>
<evidence type="ECO:0008006" key="5">
    <source>
        <dbReference type="Google" id="ProtNLM"/>
    </source>
</evidence>
<dbReference type="InterPro" id="IPR025961">
    <property type="entry name" value="Metal_resist"/>
</dbReference>
<keyword evidence="2" id="KW-0472">Membrane</keyword>
<evidence type="ECO:0000313" key="4">
    <source>
        <dbReference type="Proteomes" id="UP000185622"/>
    </source>
</evidence>
<name>A0ABM6IK23_9RHOB</name>
<sequence>MAIAETRNGRGLRWALIASAVLNLLLLGFFIGGWLGHERHPPRPVVGDVSLGAFTGALSPEDRDALRKAAQARGSEFRDMRRQARSDMAALISAIDAEPWDRDQVAKLLERHKARTVQRVDIGERLILDRLDAMSPAARHSFAERLREGAARFDRHKKDRDRDRQDKP</sequence>
<dbReference type="Proteomes" id="UP000185622">
    <property type="component" value="Chromosome"/>
</dbReference>
<dbReference type="EMBL" id="CP019437">
    <property type="protein sequence ID" value="AQS49253.1"/>
    <property type="molecule type" value="Genomic_DNA"/>
</dbReference>
<keyword evidence="2" id="KW-0812">Transmembrane</keyword>
<evidence type="ECO:0000313" key="3">
    <source>
        <dbReference type="EMBL" id="AQS49253.1"/>
    </source>
</evidence>
<keyword evidence="4" id="KW-1185">Reference proteome</keyword>
<proteinExistence type="predicted"/>
<feature type="region of interest" description="Disordered" evidence="1">
    <location>
        <begin position="145"/>
        <end position="168"/>
    </location>
</feature>
<evidence type="ECO:0000256" key="1">
    <source>
        <dbReference type="SAM" id="MobiDB-lite"/>
    </source>
</evidence>
<dbReference type="Pfam" id="PF13801">
    <property type="entry name" value="Metal_resist"/>
    <property type="match status" value="1"/>
</dbReference>
<evidence type="ECO:0000256" key="2">
    <source>
        <dbReference type="SAM" id="Phobius"/>
    </source>
</evidence>
<organism evidence="3 4">
    <name type="scientific">Thioclava nitratireducens</name>
    <dbReference type="NCBI Taxonomy" id="1915078"/>
    <lineage>
        <taxon>Bacteria</taxon>
        <taxon>Pseudomonadati</taxon>
        <taxon>Pseudomonadota</taxon>
        <taxon>Alphaproteobacteria</taxon>
        <taxon>Rhodobacterales</taxon>
        <taxon>Paracoccaceae</taxon>
        <taxon>Thioclava</taxon>
    </lineage>
</organism>
<dbReference type="RefSeq" id="WP_075774045.1">
    <property type="nucleotide sequence ID" value="NZ_CP019437.1"/>
</dbReference>